<dbReference type="EMBL" id="CAJOBA010007177">
    <property type="protein sequence ID" value="CAF3794852.1"/>
    <property type="molecule type" value="Genomic_DNA"/>
</dbReference>
<sequence length="97" mass="11405">MGEKEETFPATKRYVADEKTRKEAELLQVIHSIQNQIHSIQEHLTKTDEMIKKRDEIIKKLDDRIENLELEIDQLKNYLDRNESRNVKSSGPPETSV</sequence>
<dbReference type="EMBL" id="CAJNOQ010009070">
    <property type="protein sequence ID" value="CAF1214636.1"/>
    <property type="molecule type" value="Genomic_DNA"/>
</dbReference>
<dbReference type="Proteomes" id="UP000681722">
    <property type="component" value="Unassembled WGS sequence"/>
</dbReference>
<reference evidence="3" key="1">
    <citation type="submission" date="2021-02" db="EMBL/GenBank/DDBJ databases">
        <authorList>
            <person name="Nowell W R."/>
        </authorList>
    </citation>
    <scope>NUCLEOTIDE SEQUENCE</scope>
</reference>
<keyword evidence="6" id="KW-1185">Reference proteome</keyword>
<gene>
    <name evidence="3" type="ORF">GPM918_LOCUS24388</name>
    <name evidence="2" type="ORF">OVA965_LOCUS15767</name>
    <name evidence="5" type="ORF">SRO942_LOCUS24387</name>
    <name evidence="4" type="ORF">TMI583_LOCUS15775</name>
</gene>
<dbReference type="Proteomes" id="UP000682733">
    <property type="component" value="Unassembled WGS sequence"/>
</dbReference>
<accession>A0A814XCW6</accession>
<comment type="caution">
    <text evidence="3">The sequence shown here is derived from an EMBL/GenBank/DDBJ whole genome shotgun (WGS) entry which is preliminary data.</text>
</comment>
<evidence type="ECO:0000313" key="5">
    <source>
        <dbReference type="EMBL" id="CAF3978491.1"/>
    </source>
</evidence>
<name>A0A814XCW6_9BILA</name>
<dbReference type="EMBL" id="CAJNOK010007167">
    <property type="protein sequence ID" value="CAF1026393.1"/>
    <property type="molecule type" value="Genomic_DNA"/>
</dbReference>
<organism evidence="3 6">
    <name type="scientific">Didymodactylos carnosus</name>
    <dbReference type="NCBI Taxonomy" id="1234261"/>
    <lineage>
        <taxon>Eukaryota</taxon>
        <taxon>Metazoa</taxon>
        <taxon>Spiralia</taxon>
        <taxon>Gnathifera</taxon>
        <taxon>Rotifera</taxon>
        <taxon>Eurotatoria</taxon>
        <taxon>Bdelloidea</taxon>
        <taxon>Philodinida</taxon>
        <taxon>Philodinidae</taxon>
        <taxon>Didymodactylos</taxon>
    </lineage>
</organism>
<keyword evidence="1" id="KW-0175">Coiled coil</keyword>
<evidence type="ECO:0000313" key="3">
    <source>
        <dbReference type="EMBL" id="CAF1214636.1"/>
    </source>
</evidence>
<feature type="coiled-coil region" evidence="1">
    <location>
        <begin position="51"/>
        <end position="85"/>
    </location>
</feature>
<evidence type="ECO:0000313" key="4">
    <source>
        <dbReference type="EMBL" id="CAF3794852.1"/>
    </source>
</evidence>
<dbReference type="AlphaFoldDB" id="A0A814XCW6"/>
<dbReference type="Proteomes" id="UP000663829">
    <property type="component" value="Unassembled WGS sequence"/>
</dbReference>
<evidence type="ECO:0000313" key="2">
    <source>
        <dbReference type="EMBL" id="CAF1026393.1"/>
    </source>
</evidence>
<evidence type="ECO:0000313" key="6">
    <source>
        <dbReference type="Proteomes" id="UP000663829"/>
    </source>
</evidence>
<dbReference type="EMBL" id="CAJOBC010009071">
    <property type="protein sequence ID" value="CAF3978491.1"/>
    <property type="molecule type" value="Genomic_DNA"/>
</dbReference>
<evidence type="ECO:0000256" key="1">
    <source>
        <dbReference type="SAM" id="Coils"/>
    </source>
</evidence>
<dbReference type="Proteomes" id="UP000677228">
    <property type="component" value="Unassembled WGS sequence"/>
</dbReference>
<proteinExistence type="predicted"/>
<protein>
    <submittedName>
        <fullName evidence="3">Uncharacterized protein</fullName>
    </submittedName>
</protein>